<feature type="transmembrane region" description="Helical" evidence="1">
    <location>
        <begin position="6"/>
        <end position="30"/>
    </location>
</feature>
<protein>
    <submittedName>
        <fullName evidence="2">Uncharacterized protein</fullName>
    </submittedName>
</protein>
<organism evidence="2">
    <name type="scientific">uncultured Dysgonomonas sp</name>
    <dbReference type="NCBI Taxonomy" id="206096"/>
    <lineage>
        <taxon>Bacteria</taxon>
        <taxon>Pseudomonadati</taxon>
        <taxon>Bacteroidota</taxon>
        <taxon>Bacteroidia</taxon>
        <taxon>Bacteroidales</taxon>
        <taxon>Dysgonomonadaceae</taxon>
        <taxon>Dysgonomonas</taxon>
        <taxon>environmental samples</taxon>
    </lineage>
</organism>
<reference evidence="2" key="1">
    <citation type="submission" date="2016-04" db="EMBL/GenBank/DDBJ databases">
        <authorList>
            <person name="Evans L.H."/>
            <person name="Alamgir A."/>
            <person name="Owens N."/>
            <person name="Weber N.D."/>
            <person name="Virtaneva K."/>
            <person name="Barbian K."/>
            <person name="Babar A."/>
            <person name="Rosenke K."/>
        </authorList>
    </citation>
    <scope>NUCLEOTIDE SEQUENCE</scope>
    <source>
        <strain evidence="2">86-2</strain>
    </source>
</reference>
<keyword evidence="1" id="KW-1133">Transmembrane helix</keyword>
<accession>A0A212JFI5</accession>
<name>A0A212JFI5_9BACT</name>
<keyword evidence="1" id="KW-0812">Transmembrane</keyword>
<keyword evidence="1" id="KW-0472">Membrane</keyword>
<sequence>MTKVTHFTSFYLVTFSTSVFVNIICGKLVYNKIIVVGKNEKSSLTSRLRGSRSTKKTIQ</sequence>
<dbReference type="AlphaFoldDB" id="A0A212JFI5"/>
<dbReference type="EMBL" id="FLUL01000001">
    <property type="protein sequence ID" value="SBV98196.1"/>
    <property type="molecule type" value="Genomic_DNA"/>
</dbReference>
<evidence type="ECO:0000256" key="1">
    <source>
        <dbReference type="SAM" id="Phobius"/>
    </source>
</evidence>
<proteinExistence type="predicted"/>
<gene>
    <name evidence="2" type="ORF">KL86DYS2_11405</name>
</gene>
<evidence type="ECO:0000313" key="2">
    <source>
        <dbReference type="EMBL" id="SBV98196.1"/>
    </source>
</evidence>